<organism evidence="1 2">
    <name type="scientific">[Empedobacter] haloabium</name>
    <dbReference type="NCBI Taxonomy" id="592317"/>
    <lineage>
        <taxon>Bacteria</taxon>
        <taxon>Pseudomonadati</taxon>
        <taxon>Pseudomonadota</taxon>
        <taxon>Betaproteobacteria</taxon>
        <taxon>Burkholderiales</taxon>
        <taxon>Oxalobacteraceae</taxon>
        <taxon>Telluria group</taxon>
        <taxon>Telluria group incertae sedis</taxon>
    </lineage>
</organism>
<protein>
    <submittedName>
        <fullName evidence="1">Uncharacterized protein</fullName>
    </submittedName>
</protein>
<gene>
    <name evidence="1" type="ORF">E7V67_011470</name>
</gene>
<evidence type="ECO:0000313" key="1">
    <source>
        <dbReference type="EMBL" id="WUR15688.1"/>
    </source>
</evidence>
<sequence>MTLSLASSTSTESLPETWVERLFQRMLLDYGKKFSDQWGGADTNTLIAHWSRELAGYTGAELKRGLDALSTRDWPPTLPEFKKLCRRPLDATAAYYEAVAGVQARAGGEYGKWSHPAIYWAAMPLSFELREQTYSQLKQRWEAALTEQMDKGEWPEIPQAMVALPAPGKTKTSREEASRRLRELNASTVVKDSAGRDARGWARKLLEREAAGETLLPIQSRFARQALDMKAEVPA</sequence>
<dbReference type="Proteomes" id="UP000321323">
    <property type="component" value="Chromosome"/>
</dbReference>
<keyword evidence="2" id="KW-1185">Reference proteome</keyword>
<dbReference type="EMBL" id="CP136508">
    <property type="protein sequence ID" value="WUR15688.1"/>
    <property type="molecule type" value="Genomic_DNA"/>
</dbReference>
<evidence type="ECO:0000313" key="2">
    <source>
        <dbReference type="Proteomes" id="UP000321323"/>
    </source>
</evidence>
<accession>A0ABZ1UUU0</accession>
<name>A0ABZ1UUU0_9BURK</name>
<reference evidence="1 2" key="1">
    <citation type="journal article" date="2019" name="Int. J. Syst. Evol. Microbiol.">
        <title>The Draft Whole-Genome Sequence of the Antibiotic Producer Empedobacter haloabium ATCC 31962 Provides Indications for Its Taxonomic Reclassification.</title>
        <authorList>
            <person name="Miess H."/>
            <person name="Arlt P."/>
            <person name="Apel A.K."/>
            <person name="Weber T."/>
            <person name="Nieselt K."/>
            <person name="Hanssen F."/>
            <person name="Czemmel S."/>
            <person name="Nahnsen S."/>
            <person name="Gross H."/>
        </authorList>
    </citation>
    <scope>NUCLEOTIDE SEQUENCE [LARGE SCALE GENOMIC DNA]</scope>
    <source>
        <strain evidence="1 2">ATCC 31962</strain>
    </source>
</reference>
<proteinExistence type="predicted"/>